<dbReference type="Gene3D" id="3.30.420.10">
    <property type="entry name" value="Ribonuclease H-like superfamily/Ribonuclease H"/>
    <property type="match status" value="1"/>
</dbReference>
<name>A0A7X6PKT0_9CORY</name>
<sequence>MTDYRSILLWLCEGRSYTEIASNLGCSRRTISHARTVLDAQGLSAQSVRTLSDQKLQALFPDNRRRDPQRFVQPDFEAIAERRTRRKRVTRKVEWERYRKLPAQPGLEFYSYPQFCTLFDAYVSEHDLSAQVEHLPGEEMQVDWAGDTMTAVDPLTSQEFRVNVFVASLPHSGMIYACGCLDMRMRNWLQSHQEALTYFGGVPRVVVPDNASTATHQVAKGSRVRDVNEHYFTFSTHFGFGIVAARSYTPKDKPSVEKAVDIVERWIIEYLDDRTFFHIEELNAAIADRVEWINHREQFRGRNQSRWQLFERYEKDELLPLPDQKWSWATWRRSKVGMNYHIRVDNHFYSVPWRLAGKTVETCILDDAIEVFYDRAIVARHRRAPRNFQYSTVDEHVPPSHKDLRSRWDRERIEHWARSIGASTFAVIGQMFNARKVEAQAYNSCLAVLSLAKDFSRIELEEACEVIIATKQVPSVRKIKDQLTTHRQATPDFVTDATTPATPATRSVRPRPSAPDRSPESNPNVRGAGAFTFKEVQ</sequence>
<gene>
    <name evidence="4" type="ORF">GX859_00630</name>
</gene>
<dbReference type="Pfam" id="PF22483">
    <property type="entry name" value="Mu-transpos_C_2"/>
    <property type="match status" value="1"/>
</dbReference>
<dbReference type="PANTHER" id="PTHR35004">
    <property type="entry name" value="TRANSPOSASE RV3428C-RELATED"/>
    <property type="match status" value="1"/>
</dbReference>
<dbReference type="EMBL" id="JAAZHI010000015">
    <property type="protein sequence ID" value="NLA54795.1"/>
    <property type="molecule type" value="Genomic_DNA"/>
</dbReference>
<evidence type="ECO:0000259" key="3">
    <source>
        <dbReference type="PROSITE" id="PS50994"/>
    </source>
</evidence>
<accession>A0A7X6PKT0</accession>
<protein>
    <submittedName>
        <fullName evidence="4">IS21 family transposase</fullName>
    </submittedName>
</protein>
<comment type="similarity">
    <text evidence="1">Belongs to the transposase IS21/IS408/IS1162 family.</text>
</comment>
<dbReference type="Proteomes" id="UP000557899">
    <property type="component" value="Unassembled WGS sequence"/>
</dbReference>
<evidence type="ECO:0000313" key="5">
    <source>
        <dbReference type="Proteomes" id="UP000557899"/>
    </source>
</evidence>
<dbReference type="InterPro" id="IPR036397">
    <property type="entry name" value="RNaseH_sf"/>
</dbReference>
<proteinExistence type="inferred from homology"/>
<dbReference type="GO" id="GO:0003676">
    <property type="term" value="F:nucleic acid binding"/>
    <property type="evidence" value="ECO:0007669"/>
    <property type="project" value="InterPro"/>
</dbReference>
<dbReference type="SUPFAM" id="SSF53098">
    <property type="entry name" value="Ribonuclease H-like"/>
    <property type="match status" value="1"/>
</dbReference>
<feature type="domain" description="Integrase catalytic" evidence="3">
    <location>
        <begin position="132"/>
        <end position="314"/>
    </location>
</feature>
<dbReference type="InterPro" id="IPR054353">
    <property type="entry name" value="IstA-like_C"/>
</dbReference>
<reference evidence="4 5" key="1">
    <citation type="journal article" date="2020" name="Biotechnol. Biofuels">
        <title>New insights from the biogas microbiome by comprehensive genome-resolved metagenomics of nearly 1600 species originating from multiple anaerobic digesters.</title>
        <authorList>
            <person name="Campanaro S."/>
            <person name="Treu L."/>
            <person name="Rodriguez-R L.M."/>
            <person name="Kovalovszki A."/>
            <person name="Ziels R.M."/>
            <person name="Maus I."/>
            <person name="Zhu X."/>
            <person name="Kougias P.G."/>
            <person name="Basile A."/>
            <person name="Luo G."/>
            <person name="Schluter A."/>
            <person name="Konstantinidis K.T."/>
            <person name="Angelidaki I."/>
        </authorList>
    </citation>
    <scope>NUCLEOTIDE SEQUENCE [LARGE SCALE GENOMIC DNA]</scope>
    <source>
        <strain evidence="4">AS15tlH2ME_198</strain>
    </source>
</reference>
<dbReference type="InterPro" id="IPR012337">
    <property type="entry name" value="RNaseH-like_sf"/>
</dbReference>
<feature type="compositionally biased region" description="Low complexity" evidence="2">
    <location>
        <begin position="490"/>
        <end position="511"/>
    </location>
</feature>
<organism evidence="4 5">
    <name type="scientific">Corynebacterium humireducens</name>
    <dbReference type="NCBI Taxonomy" id="1223514"/>
    <lineage>
        <taxon>Bacteria</taxon>
        <taxon>Bacillati</taxon>
        <taxon>Actinomycetota</taxon>
        <taxon>Actinomycetes</taxon>
        <taxon>Mycobacteriales</taxon>
        <taxon>Corynebacteriaceae</taxon>
        <taxon>Corynebacterium</taxon>
    </lineage>
</organism>
<dbReference type="NCBIfam" id="NF033546">
    <property type="entry name" value="transpos_IS21"/>
    <property type="match status" value="1"/>
</dbReference>
<dbReference type="PANTHER" id="PTHR35004:SF8">
    <property type="entry name" value="TRANSPOSASE RV3428C-RELATED"/>
    <property type="match status" value="1"/>
</dbReference>
<dbReference type="PROSITE" id="PS50994">
    <property type="entry name" value="INTEGRASE"/>
    <property type="match status" value="1"/>
</dbReference>
<dbReference type="GO" id="GO:0015074">
    <property type="term" value="P:DNA integration"/>
    <property type="evidence" value="ECO:0007669"/>
    <property type="project" value="InterPro"/>
</dbReference>
<dbReference type="InterPro" id="IPR001584">
    <property type="entry name" value="Integrase_cat-core"/>
</dbReference>
<evidence type="ECO:0000313" key="4">
    <source>
        <dbReference type="EMBL" id="NLA54795.1"/>
    </source>
</evidence>
<dbReference type="AlphaFoldDB" id="A0A7X6PKT0"/>
<comment type="caution">
    <text evidence="4">The sequence shown here is derived from an EMBL/GenBank/DDBJ whole genome shotgun (WGS) entry which is preliminary data.</text>
</comment>
<evidence type="ECO:0000256" key="2">
    <source>
        <dbReference type="SAM" id="MobiDB-lite"/>
    </source>
</evidence>
<feature type="region of interest" description="Disordered" evidence="2">
    <location>
        <begin position="487"/>
        <end position="537"/>
    </location>
</feature>
<evidence type="ECO:0000256" key="1">
    <source>
        <dbReference type="ARBA" id="ARBA00009277"/>
    </source>
</evidence>